<dbReference type="PRINTS" id="PR00313">
    <property type="entry name" value="CABNDNGRPT"/>
</dbReference>
<gene>
    <name evidence="2" type="ORF">ACFFU4_09940</name>
</gene>
<evidence type="ECO:0000313" key="3">
    <source>
        <dbReference type="Proteomes" id="UP001589670"/>
    </source>
</evidence>
<evidence type="ECO:0000256" key="1">
    <source>
        <dbReference type="SAM" id="MobiDB-lite"/>
    </source>
</evidence>
<dbReference type="RefSeq" id="WP_377069608.1">
    <property type="nucleotide sequence ID" value="NZ_JBHMEC010000015.1"/>
</dbReference>
<evidence type="ECO:0000313" key="2">
    <source>
        <dbReference type="EMBL" id="MFB9150067.1"/>
    </source>
</evidence>
<organism evidence="2 3">
    <name type="scientific">Roseovarius ramblicola</name>
    <dbReference type="NCBI Taxonomy" id="2022336"/>
    <lineage>
        <taxon>Bacteria</taxon>
        <taxon>Pseudomonadati</taxon>
        <taxon>Pseudomonadota</taxon>
        <taxon>Alphaproteobacteria</taxon>
        <taxon>Rhodobacterales</taxon>
        <taxon>Roseobacteraceae</taxon>
        <taxon>Roseovarius</taxon>
    </lineage>
</organism>
<protein>
    <submittedName>
        <fullName evidence="2">Uncharacterized protein</fullName>
    </submittedName>
</protein>
<dbReference type="InterPro" id="IPR011049">
    <property type="entry name" value="Serralysin-like_metalloprot_C"/>
</dbReference>
<dbReference type="InterPro" id="IPR036439">
    <property type="entry name" value="Dockerin_dom_sf"/>
</dbReference>
<reference evidence="2 3" key="1">
    <citation type="submission" date="2024-09" db="EMBL/GenBank/DDBJ databases">
        <authorList>
            <person name="Sun Q."/>
            <person name="Mori K."/>
        </authorList>
    </citation>
    <scope>NUCLEOTIDE SEQUENCE [LARGE SCALE GENOMIC DNA]</scope>
    <source>
        <strain evidence="2 3">CECT 9424</strain>
    </source>
</reference>
<proteinExistence type="predicted"/>
<dbReference type="EMBL" id="JBHMEC010000015">
    <property type="protein sequence ID" value="MFB9150067.1"/>
    <property type="molecule type" value="Genomic_DNA"/>
</dbReference>
<accession>A0ABV5I0E5</accession>
<sequence>MRLHFEGGSTVGDDLLDVGIEALSAVDIAGTMMVIAATGAGGGMSVRRLRPDGTLEVADSARFDGAFGGNISAQLAVLQDGGAGAQVVLGGSATGLFVLPVDTDGRIGDRIGSGPLTDGPAAVVTLAHLAGAPGGDILALAGAAEEIAVYRAAADGGFEQIASLPGQSAALALGSSQQGTVLLSAEALLDRVTGVVLDDAGTATVTGTGGPDEGLGIHAATALLLTEAHGQDFAILAAAGSSSLSVLQMRADGTFVLRDHLIDSRGSRFADVQDIAVAEVAGQVFVVAGGGDDGINLLTLLPDGRLVHLDAIANGPAGGLDGITRLSMTQAQGALQILAATQGDAGLAHLTVPMAGIGTVIRGGGTLTGTAGHDLIVAEADGATIDGGAGDDILVAGPGGTTMTGGSGADLFVLHRVGGEVRITDFNPHLDRLDLSDFSFLRNPEQLAVIAREGGARLTFRDEVILLDSHDGSGLERADLFDLAFDGPDRLGVVTVRDQPAPSDDPDPDPGAVPDPTPGPDPAPGPAPDPAPPPSLENDRLLVIDPDGLNPWLTGAQVRFVPDDGPPLLVSADALGRFDLSAAAGQSGMLHISRDYSPGDPGIGVADALDILRLAVGLAPAFGPATPYDLIAADLDRDGAVTVADALDTLRFAVGLQTPSAPEWVFMDAAADMSMIAEGGAPPTEGMRLTLPVPGEPGFETTAILLGNVDGWA</sequence>
<dbReference type="Gene3D" id="2.150.10.10">
    <property type="entry name" value="Serralysin-like metalloprotease, C-terminal"/>
    <property type="match status" value="1"/>
</dbReference>
<feature type="compositionally biased region" description="Pro residues" evidence="1">
    <location>
        <begin position="509"/>
        <end position="535"/>
    </location>
</feature>
<comment type="caution">
    <text evidence="2">The sequence shown here is derived from an EMBL/GenBank/DDBJ whole genome shotgun (WGS) entry which is preliminary data.</text>
</comment>
<dbReference type="Gene3D" id="1.10.1330.10">
    <property type="entry name" value="Dockerin domain"/>
    <property type="match status" value="1"/>
</dbReference>
<dbReference type="Proteomes" id="UP001589670">
    <property type="component" value="Unassembled WGS sequence"/>
</dbReference>
<name>A0ABV5I0E5_9RHOB</name>
<feature type="region of interest" description="Disordered" evidence="1">
    <location>
        <begin position="494"/>
        <end position="541"/>
    </location>
</feature>
<keyword evidence="3" id="KW-1185">Reference proteome</keyword>
<dbReference type="SUPFAM" id="SSF51120">
    <property type="entry name" value="beta-Roll"/>
    <property type="match status" value="1"/>
</dbReference>